<feature type="compositionally biased region" description="Low complexity" evidence="1">
    <location>
        <begin position="136"/>
        <end position="147"/>
    </location>
</feature>
<dbReference type="STRING" id="1246995.AFR_03070"/>
<feature type="region of interest" description="Disordered" evidence="1">
    <location>
        <begin position="111"/>
        <end position="177"/>
    </location>
</feature>
<feature type="region of interest" description="Disordered" evidence="1">
    <location>
        <begin position="50"/>
        <end position="99"/>
    </location>
</feature>
<feature type="compositionally biased region" description="Basic and acidic residues" evidence="1">
    <location>
        <begin position="52"/>
        <end position="61"/>
    </location>
</feature>
<name>U5VPL0_9ACTN</name>
<dbReference type="AlphaFoldDB" id="U5VPL0"/>
<dbReference type="PATRIC" id="fig|1246995.3.peg.618"/>
<dbReference type="HOGENOM" id="CLU_1514773_0_0_11"/>
<organism evidence="2 3">
    <name type="scientific">Actinoplanes friuliensis DSM 7358</name>
    <dbReference type="NCBI Taxonomy" id="1246995"/>
    <lineage>
        <taxon>Bacteria</taxon>
        <taxon>Bacillati</taxon>
        <taxon>Actinomycetota</taxon>
        <taxon>Actinomycetes</taxon>
        <taxon>Micromonosporales</taxon>
        <taxon>Micromonosporaceae</taxon>
        <taxon>Actinoplanes</taxon>
    </lineage>
</organism>
<proteinExistence type="predicted"/>
<evidence type="ECO:0000256" key="1">
    <source>
        <dbReference type="SAM" id="MobiDB-lite"/>
    </source>
</evidence>
<dbReference type="KEGG" id="afs:AFR_03070"/>
<gene>
    <name evidence="2" type="ORF">AFR_03070</name>
</gene>
<dbReference type="Proteomes" id="UP000017746">
    <property type="component" value="Chromosome"/>
</dbReference>
<feature type="compositionally biased region" description="Basic and acidic residues" evidence="1">
    <location>
        <begin position="86"/>
        <end position="99"/>
    </location>
</feature>
<evidence type="ECO:0000313" key="3">
    <source>
        <dbReference type="Proteomes" id="UP000017746"/>
    </source>
</evidence>
<keyword evidence="3" id="KW-1185">Reference proteome</keyword>
<feature type="compositionally biased region" description="Low complexity" evidence="1">
    <location>
        <begin position="163"/>
        <end position="177"/>
    </location>
</feature>
<protein>
    <submittedName>
        <fullName evidence="2">Uncharacterized protein</fullName>
    </submittedName>
</protein>
<feature type="compositionally biased region" description="Low complexity" evidence="1">
    <location>
        <begin position="63"/>
        <end position="74"/>
    </location>
</feature>
<accession>U5VPL0</accession>
<sequence>MTSPAQSLDRRRDKASSAGAAADKAQAAVTDIDHQLDTIAGLTQQQKQALRHARDEAERLKRSLAAAAKRQSQLTRQRKKAVAQADKARGKAKAAEAKYDKEVLAELIRREKAASAGPAPVPADSAPDGSAREVAAKVTAAKASGARPPRRPAADPAPEKPSAATTTARRTAARATR</sequence>
<feature type="region of interest" description="Disordered" evidence="1">
    <location>
        <begin position="1"/>
        <end position="26"/>
    </location>
</feature>
<evidence type="ECO:0000313" key="2">
    <source>
        <dbReference type="EMBL" id="AGZ38903.1"/>
    </source>
</evidence>
<dbReference type="RefSeq" id="WP_023357846.1">
    <property type="nucleotide sequence ID" value="NC_022657.1"/>
</dbReference>
<dbReference type="EMBL" id="CP006272">
    <property type="protein sequence ID" value="AGZ38903.1"/>
    <property type="molecule type" value="Genomic_DNA"/>
</dbReference>
<feature type="compositionally biased region" description="Low complexity" evidence="1">
    <location>
        <begin position="16"/>
        <end position="26"/>
    </location>
</feature>
<reference evidence="2 3" key="1">
    <citation type="journal article" date="2014" name="J. Biotechnol.">
        <title>Complete genome sequence of the actinobacterium Actinoplanes friuliensis HAG 010964, producer of the lipopeptide antibiotic friulimycin.</title>
        <authorList>
            <person name="Ruckert C."/>
            <person name="Szczepanowski R."/>
            <person name="Albersmeier A."/>
            <person name="Goesmann A."/>
            <person name="Fischer N."/>
            <person name="Steinkamper A."/>
            <person name="Puhler A."/>
            <person name="Biener R."/>
            <person name="Schwartz D."/>
            <person name="Kalinowski J."/>
        </authorList>
    </citation>
    <scope>NUCLEOTIDE SEQUENCE [LARGE SCALE GENOMIC DNA]</scope>
    <source>
        <strain evidence="2 3">DSM 7358</strain>
    </source>
</reference>